<gene>
    <name evidence="2" type="ORF">ACFS6H_19835</name>
</gene>
<name>A0ABW6AD36_9BACT</name>
<dbReference type="RefSeq" id="WP_386103249.1">
    <property type="nucleotide sequence ID" value="NZ_JBHUOZ010000003.1"/>
</dbReference>
<dbReference type="Gene3D" id="2.30.30.290">
    <property type="entry name" value="YopX-like domains"/>
    <property type="match status" value="1"/>
</dbReference>
<accession>A0ABW6AD36</accession>
<dbReference type="Pfam" id="PF09643">
    <property type="entry name" value="YopX"/>
    <property type="match status" value="1"/>
</dbReference>
<organism evidence="2 3">
    <name type="scientific">Terrimonas rubra</name>
    <dbReference type="NCBI Taxonomy" id="1035890"/>
    <lineage>
        <taxon>Bacteria</taxon>
        <taxon>Pseudomonadati</taxon>
        <taxon>Bacteroidota</taxon>
        <taxon>Chitinophagia</taxon>
        <taxon>Chitinophagales</taxon>
        <taxon>Chitinophagaceae</taxon>
        <taxon>Terrimonas</taxon>
    </lineage>
</organism>
<dbReference type="InterPro" id="IPR019096">
    <property type="entry name" value="YopX_protein"/>
</dbReference>
<comment type="caution">
    <text evidence="2">The sequence shown here is derived from an EMBL/GenBank/DDBJ whole genome shotgun (WGS) entry which is preliminary data.</text>
</comment>
<evidence type="ECO:0000313" key="2">
    <source>
        <dbReference type="EMBL" id="MFD2921981.1"/>
    </source>
</evidence>
<dbReference type="SUPFAM" id="SSF159006">
    <property type="entry name" value="YopX-like"/>
    <property type="match status" value="1"/>
</dbReference>
<dbReference type="EMBL" id="JBHUOZ010000003">
    <property type="protein sequence ID" value="MFD2921981.1"/>
    <property type="molecule type" value="Genomic_DNA"/>
</dbReference>
<dbReference type="InterPro" id="IPR023385">
    <property type="entry name" value="YopX-like_C"/>
</dbReference>
<keyword evidence="3" id="KW-1185">Reference proteome</keyword>
<evidence type="ECO:0000313" key="3">
    <source>
        <dbReference type="Proteomes" id="UP001597511"/>
    </source>
</evidence>
<dbReference type="Proteomes" id="UP001597511">
    <property type="component" value="Unassembled WGS sequence"/>
</dbReference>
<sequence>MREIKFRGKRVDNGEWEFGYLESLREIRGYFIDPETVGQFTGLKDKNGKEIYEGDIIKSPRFINYPISYINGEFVANINIVVYTKDIWNLGQVIGNCVDNPELLK</sequence>
<feature type="domain" description="YopX protein" evidence="1">
    <location>
        <begin position="31"/>
        <end position="105"/>
    </location>
</feature>
<evidence type="ECO:0000259" key="1">
    <source>
        <dbReference type="Pfam" id="PF09643"/>
    </source>
</evidence>
<protein>
    <submittedName>
        <fullName evidence="2">YopX family protein</fullName>
    </submittedName>
</protein>
<proteinExistence type="predicted"/>
<reference evidence="3" key="1">
    <citation type="journal article" date="2019" name="Int. J. Syst. Evol. Microbiol.">
        <title>The Global Catalogue of Microorganisms (GCM) 10K type strain sequencing project: providing services to taxonomists for standard genome sequencing and annotation.</title>
        <authorList>
            <consortium name="The Broad Institute Genomics Platform"/>
            <consortium name="The Broad Institute Genome Sequencing Center for Infectious Disease"/>
            <person name="Wu L."/>
            <person name="Ma J."/>
        </authorList>
    </citation>
    <scope>NUCLEOTIDE SEQUENCE [LARGE SCALE GENOMIC DNA]</scope>
    <source>
        <strain evidence="3">KCTC 23299</strain>
    </source>
</reference>